<dbReference type="Gene3D" id="3.10.10.10">
    <property type="entry name" value="HIV Type 1 Reverse Transcriptase, subunit A, domain 1"/>
    <property type="match status" value="1"/>
</dbReference>
<organism evidence="1 2">
    <name type="scientific">Thelohanellus kitauei</name>
    <name type="common">Myxosporean</name>
    <dbReference type="NCBI Taxonomy" id="669202"/>
    <lineage>
        <taxon>Eukaryota</taxon>
        <taxon>Metazoa</taxon>
        <taxon>Cnidaria</taxon>
        <taxon>Myxozoa</taxon>
        <taxon>Myxosporea</taxon>
        <taxon>Bivalvulida</taxon>
        <taxon>Platysporina</taxon>
        <taxon>Myxobolidae</taxon>
        <taxon>Thelohanellus</taxon>
    </lineage>
</organism>
<dbReference type="Proteomes" id="UP000031668">
    <property type="component" value="Unassembled WGS sequence"/>
</dbReference>
<dbReference type="OrthoDB" id="3863715at2759"/>
<dbReference type="FunFam" id="3.30.70.270:FF:000020">
    <property type="entry name" value="Transposon Tf2-6 polyprotein-like Protein"/>
    <property type="match status" value="1"/>
</dbReference>
<protein>
    <submittedName>
        <fullName evidence="1">Uncharacterized protein</fullName>
    </submittedName>
</protein>
<sequence>MWSPPFKTIFPRTKIKFQKFLNLAKEQRVESDIGLNSRQTPCKDPSRPVPMHYRSKIDETIDYLLENKMLSNSNSPYCVPQKNTYPLPYINEIQNKLKGSSVLSTIDLKRDYWQIPFYPDDTEKSAFSFGPELFKRYLLSDAGLSVNGEKSRFSTDKIKYLGYAFSEDGMKVNLDRVKAIVYYPTPTNTKDVIKLLRLPNYYRRFINGFAEIARPLYSLSQKNNRFDFNQECKMDFGQLIRLLTETSVQTYPDPSVYFLVSNNASNKGIGAAMQQNAKDGAQK</sequence>
<dbReference type="EMBL" id="JWZT01003559">
    <property type="protein sequence ID" value="KII66312.1"/>
    <property type="molecule type" value="Genomic_DNA"/>
</dbReference>
<proteinExistence type="predicted"/>
<name>A0A0C2MXG0_THEKT</name>
<dbReference type="PANTHER" id="PTHR37984">
    <property type="entry name" value="PROTEIN CBG26694"/>
    <property type="match status" value="1"/>
</dbReference>
<dbReference type="InterPro" id="IPR050951">
    <property type="entry name" value="Retrovirus_Pol_polyprotein"/>
</dbReference>
<dbReference type="SUPFAM" id="SSF56672">
    <property type="entry name" value="DNA/RNA polymerases"/>
    <property type="match status" value="1"/>
</dbReference>
<accession>A0A0C2MXG0</accession>
<dbReference type="InterPro" id="IPR043128">
    <property type="entry name" value="Rev_trsase/Diguanyl_cyclase"/>
</dbReference>
<dbReference type="PANTHER" id="PTHR37984:SF5">
    <property type="entry name" value="PROTEIN NYNRIN-LIKE"/>
    <property type="match status" value="1"/>
</dbReference>
<reference evidence="1 2" key="1">
    <citation type="journal article" date="2014" name="Genome Biol. Evol.">
        <title>The genome of the myxosporean Thelohanellus kitauei shows adaptations to nutrient acquisition within its fish host.</title>
        <authorList>
            <person name="Yang Y."/>
            <person name="Xiong J."/>
            <person name="Zhou Z."/>
            <person name="Huo F."/>
            <person name="Miao W."/>
            <person name="Ran C."/>
            <person name="Liu Y."/>
            <person name="Zhang J."/>
            <person name="Feng J."/>
            <person name="Wang M."/>
            <person name="Wang M."/>
            <person name="Wang L."/>
            <person name="Yao B."/>
        </authorList>
    </citation>
    <scope>NUCLEOTIDE SEQUENCE [LARGE SCALE GENOMIC DNA]</scope>
    <source>
        <strain evidence="1">Wuqing</strain>
    </source>
</reference>
<dbReference type="AlphaFoldDB" id="A0A0C2MXG0"/>
<evidence type="ECO:0000313" key="1">
    <source>
        <dbReference type="EMBL" id="KII66312.1"/>
    </source>
</evidence>
<dbReference type="InterPro" id="IPR043502">
    <property type="entry name" value="DNA/RNA_pol_sf"/>
</dbReference>
<keyword evidence="2" id="KW-1185">Reference proteome</keyword>
<evidence type="ECO:0000313" key="2">
    <source>
        <dbReference type="Proteomes" id="UP000031668"/>
    </source>
</evidence>
<comment type="caution">
    <text evidence="1">The sequence shown here is derived from an EMBL/GenBank/DDBJ whole genome shotgun (WGS) entry which is preliminary data.</text>
</comment>
<gene>
    <name evidence="1" type="ORF">RF11_14507</name>
</gene>
<dbReference type="Gene3D" id="3.30.70.270">
    <property type="match status" value="2"/>
</dbReference>